<dbReference type="OrthoDB" id="6703404at2759"/>
<evidence type="ECO:0000256" key="2">
    <source>
        <dbReference type="ARBA" id="ARBA00006375"/>
    </source>
</evidence>
<name>A0A9W8AWZ2_9FUNG</name>
<evidence type="ECO:0000256" key="7">
    <source>
        <dbReference type="ARBA" id="ARBA00022989"/>
    </source>
</evidence>
<evidence type="ECO:0000256" key="10">
    <source>
        <dbReference type="PROSITE-ProRule" id="PRU00282"/>
    </source>
</evidence>
<accession>A0A9W8AWZ2</accession>
<keyword evidence="8" id="KW-0496">Mitochondrion</keyword>
<evidence type="ECO:0000256" key="6">
    <source>
        <dbReference type="ARBA" id="ARBA00022792"/>
    </source>
</evidence>
<reference evidence="12" key="1">
    <citation type="submission" date="2022-07" db="EMBL/GenBank/DDBJ databases">
        <title>Phylogenomic reconstructions and comparative analyses of Kickxellomycotina fungi.</title>
        <authorList>
            <person name="Reynolds N.K."/>
            <person name="Stajich J.E."/>
            <person name="Barry K."/>
            <person name="Grigoriev I.V."/>
            <person name="Crous P."/>
            <person name="Smith M.E."/>
        </authorList>
    </citation>
    <scope>NUCLEOTIDE SEQUENCE</scope>
    <source>
        <strain evidence="12">RSA 567</strain>
    </source>
</reference>
<evidence type="ECO:0000313" key="13">
    <source>
        <dbReference type="Proteomes" id="UP001151582"/>
    </source>
</evidence>
<feature type="non-terminal residue" evidence="12">
    <location>
        <position position="1"/>
    </location>
</feature>
<evidence type="ECO:0000256" key="3">
    <source>
        <dbReference type="ARBA" id="ARBA00022448"/>
    </source>
</evidence>
<feature type="repeat" description="Solcar" evidence="10">
    <location>
        <begin position="48"/>
        <end position="140"/>
    </location>
</feature>
<dbReference type="Gene3D" id="1.50.40.10">
    <property type="entry name" value="Mitochondrial carrier domain"/>
    <property type="match status" value="1"/>
</dbReference>
<dbReference type="Proteomes" id="UP001151582">
    <property type="component" value="Unassembled WGS sequence"/>
</dbReference>
<evidence type="ECO:0000256" key="1">
    <source>
        <dbReference type="ARBA" id="ARBA00004448"/>
    </source>
</evidence>
<dbReference type="AlphaFoldDB" id="A0A9W8AWZ2"/>
<sequence length="149" mass="16610">DGLRGLFRGVDAAMLRTGVGSAVQLSMYDFSKDLLLRLDSDGRVFQPGAFATYSTASLMTGLVVCMAMNPFDVVSTRMYNQKSDHTSGKGALYRNPWDCLVKTLRYEGPAAFYKAIVPQYLRLGPHTILMFIFMENIHHTARALHLITV</sequence>
<comment type="similarity">
    <text evidence="2 11">Belongs to the mitochondrial carrier (TC 2.A.29) family.</text>
</comment>
<dbReference type="PANTHER" id="PTHR45928:SF1">
    <property type="entry name" value="RE38146P"/>
    <property type="match status" value="1"/>
</dbReference>
<evidence type="ECO:0000256" key="11">
    <source>
        <dbReference type="RuleBase" id="RU000488"/>
    </source>
</evidence>
<evidence type="ECO:0000256" key="9">
    <source>
        <dbReference type="ARBA" id="ARBA00023136"/>
    </source>
</evidence>
<keyword evidence="6" id="KW-0999">Mitochondrion inner membrane</keyword>
<keyword evidence="5" id="KW-0677">Repeat</keyword>
<dbReference type="InterPro" id="IPR018108">
    <property type="entry name" value="MCP_transmembrane"/>
</dbReference>
<proteinExistence type="inferred from homology"/>
<dbReference type="Pfam" id="PF00153">
    <property type="entry name" value="Mito_carr"/>
    <property type="match status" value="2"/>
</dbReference>
<dbReference type="EMBL" id="JANBQB010002352">
    <property type="protein sequence ID" value="KAJ1967417.1"/>
    <property type="molecule type" value="Genomic_DNA"/>
</dbReference>
<gene>
    <name evidence="12" type="primary">OAC1</name>
    <name evidence="12" type="ORF">H4R34_006390</name>
</gene>
<evidence type="ECO:0000256" key="5">
    <source>
        <dbReference type="ARBA" id="ARBA00022737"/>
    </source>
</evidence>
<dbReference type="GO" id="GO:0005743">
    <property type="term" value="C:mitochondrial inner membrane"/>
    <property type="evidence" value="ECO:0007669"/>
    <property type="project" value="UniProtKB-SubCell"/>
</dbReference>
<feature type="repeat" description="Solcar" evidence="10">
    <location>
        <begin position="1"/>
        <end position="34"/>
    </location>
</feature>
<comment type="caution">
    <text evidence="12">The sequence shown here is derived from an EMBL/GenBank/DDBJ whole genome shotgun (WGS) entry which is preliminary data.</text>
</comment>
<comment type="subcellular location">
    <subcellularLocation>
        <location evidence="1">Mitochondrion inner membrane</location>
        <topology evidence="1">Multi-pass membrane protein</topology>
    </subcellularLocation>
</comment>
<evidence type="ECO:0000256" key="4">
    <source>
        <dbReference type="ARBA" id="ARBA00022692"/>
    </source>
</evidence>
<dbReference type="SUPFAM" id="SSF103506">
    <property type="entry name" value="Mitochondrial carrier"/>
    <property type="match status" value="1"/>
</dbReference>
<evidence type="ECO:0000313" key="12">
    <source>
        <dbReference type="EMBL" id="KAJ1967417.1"/>
    </source>
</evidence>
<dbReference type="InterPro" id="IPR023395">
    <property type="entry name" value="MCP_dom_sf"/>
</dbReference>
<organism evidence="12 13">
    <name type="scientific">Dimargaris verticillata</name>
    <dbReference type="NCBI Taxonomy" id="2761393"/>
    <lineage>
        <taxon>Eukaryota</taxon>
        <taxon>Fungi</taxon>
        <taxon>Fungi incertae sedis</taxon>
        <taxon>Zoopagomycota</taxon>
        <taxon>Kickxellomycotina</taxon>
        <taxon>Dimargaritomycetes</taxon>
        <taxon>Dimargaritales</taxon>
        <taxon>Dimargaritaceae</taxon>
        <taxon>Dimargaris</taxon>
    </lineage>
</organism>
<keyword evidence="4 10" id="KW-0812">Transmembrane</keyword>
<keyword evidence="7" id="KW-1133">Transmembrane helix</keyword>
<keyword evidence="3 11" id="KW-0813">Transport</keyword>
<keyword evidence="13" id="KW-1185">Reference proteome</keyword>
<evidence type="ECO:0000256" key="8">
    <source>
        <dbReference type="ARBA" id="ARBA00023128"/>
    </source>
</evidence>
<dbReference type="PROSITE" id="PS50920">
    <property type="entry name" value="SOLCAR"/>
    <property type="match status" value="2"/>
</dbReference>
<dbReference type="InterPro" id="IPR051508">
    <property type="entry name" value="Mito_Carrier_Antiporter"/>
</dbReference>
<protein>
    <submittedName>
        <fullName evidence="12">Mitochondrial oxaloacetate carrier protein</fullName>
    </submittedName>
</protein>
<dbReference type="PANTHER" id="PTHR45928">
    <property type="entry name" value="RE38146P"/>
    <property type="match status" value="1"/>
</dbReference>
<keyword evidence="9 10" id="KW-0472">Membrane</keyword>